<comment type="caution">
    <text evidence="1">The sequence shown here is derived from an EMBL/GenBank/DDBJ whole genome shotgun (WGS) entry which is preliminary data.</text>
</comment>
<sequence length="39" mass="4778">ELFVQDLLFKEKTRFRNNPHFDLSEMRDKKLGEKDENPL</sequence>
<evidence type="ECO:0000313" key="1">
    <source>
        <dbReference type="EMBL" id="GAH08890.1"/>
    </source>
</evidence>
<feature type="non-terminal residue" evidence="1">
    <location>
        <position position="1"/>
    </location>
</feature>
<reference evidence="1" key="1">
    <citation type="journal article" date="2014" name="Front. Microbiol.">
        <title>High frequency of phylogenetically diverse reductive dehalogenase-homologous genes in deep subseafloor sedimentary metagenomes.</title>
        <authorList>
            <person name="Kawai M."/>
            <person name="Futagami T."/>
            <person name="Toyoda A."/>
            <person name="Takaki Y."/>
            <person name="Nishi S."/>
            <person name="Hori S."/>
            <person name="Arai W."/>
            <person name="Tsubouchi T."/>
            <person name="Morono Y."/>
            <person name="Uchiyama I."/>
            <person name="Ito T."/>
            <person name="Fujiyama A."/>
            <person name="Inagaki F."/>
            <person name="Takami H."/>
        </authorList>
    </citation>
    <scope>NUCLEOTIDE SEQUENCE</scope>
    <source>
        <strain evidence="1">Expedition CK06-06</strain>
    </source>
</reference>
<accession>X1DKS1</accession>
<dbReference type="AlphaFoldDB" id="X1DKS1"/>
<dbReference type="EMBL" id="BART01030936">
    <property type="protein sequence ID" value="GAH08890.1"/>
    <property type="molecule type" value="Genomic_DNA"/>
</dbReference>
<gene>
    <name evidence="1" type="ORF">S01H4_53860</name>
</gene>
<proteinExistence type="predicted"/>
<protein>
    <submittedName>
        <fullName evidence="1">Uncharacterized protein</fullName>
    </submittedName>
</protein>
<organism evidence="1">
    <name type="scientific">marine sediment metagenome</name>
    <dbReference type="NCBI Taxonomy" id="412755"/>
    <lineage>
        <taxon>unclassified sequences</taxon>
        <taxon>metagenomes</taxon>
        <taxon>ecological metagenomes</taxon>
    </lineage>
</organism>
<name>X1DKS1_9ZZZZ</name>